<sequence length="204" mass="22898">MRLHGDALVRRDVVTDDGFRLGGWVSEVRSRRTAGELDDARVRELDDLGMVWRIRASGPRLGQQVSSAMRFRARLRLLDAFIGEHGHCDVPSTYLVDGFNLGAWVRKQRLLHAQGKLAPERTKALESRRFTWRARDNGALWSSGLAALDAFIAEHGHPRVPTAHVTADGLRLGLWASRRRAELRSGSLPPQRREALVARGFPPE</sequence>
<dbReference type="EMBL" id="JACHDN010000001">
    <property type="protein sequence ID" value="MBB5474790.1"/>
    <property type="molecule type" value="Genomic_DNA"/>
</dbReference>
<evidence type="ECO:0000313" key="2">
    <source>
        <dbReference type="EMBL" id="MBB5474790.1"/>
    </source>
</evidence>
<protein>
    <recommendedName>
        <fullName evidence="1">Helicase-associated domain-containing protein</fullName>
    </recommendedName>
</protein>
<organism evidence="2 3">
    <name type="scientific">Cellulomonas hominis</name>
    <dbReference type="NCBI Taxonomy" id="156981"/>
    <lineage>
        <taxon>Bacteria</taxon>
        <taxon>Bacillati</taxon>
        <taxon>Actinomycetota</taxon>
        <taxon>Actinomycetes</taxon>
        <taxon>Micrococcales</taxon>
        <taxon>Cellulomonadaceae</taxon>
        <taxon>Cellulomonas</taxon>
    </lineage>
</organism>
<accession>A0A7W8SGQ2</accession>
<dbReference type="AlphaFoldDB" id="A0A7W8SGQ2"/>
<name>A0A7W8SGQ2_9CELL</name>
<dbReference type="InterPro" id="IPR005114">
    <property type="entry name" value="Helicase_assoc"/>
</dbReference>
<feature type="domain" description="Helicase-associated" evidence="1">
    <location>
        <begin position="70"/>
        <end position="127"/>
    </location>
</feature>
<dbReference type="PANTHER" id="PTHR33418:SF1">
    <property type="entry name" value="HELICASE-ASSOCIATED DOMAIN-CONTAINING PROTEIN"/>
    <property type="match status" value="1"/>
</dbReference>
<evidence type="ECO:0000313" key="3">
    <source>
        <dbReference type="Proteomes" id="UP000564629"/>
    </source>
</evidence>
<feature type="domain" description="Helicase-associated" evidence="1">
    <location>
        <begin position="141"/>
        <end position="201"/>
    </location>
</feature>
<reference evidence="2 3" key="1">
    <citation type="submission" date="2020-08" db="EMBL/GenBank/DDBJ databases">
        <title>Sequencing the genomes of 1000 actinobacteria strains.</title>
        <authorList>
            <person name="Klenk H.-P."/>
        </authorList>
    </citation>
    <scope>NUCLEOTIDE SEQUENCE [LARGE SCALE GENOMIC DNA]</scope>
    <source>
        <strain evidence="2 3">DSM 9581</strain>
    </source>
</reference>
<gene>
    <name evidence="2" type="ORF">HNR08_003526</name>
</gene>
<proteinExistence type="predicted"/>
<dbReference type="Pfam" id="PF03457">
    <property type="entry name" value="HA"/>
    <property type="match status" value="3"/>
</dbReference>
<evidence type="ECO:0000259" key="1">
    <source>
        <dbReference type="Pfam" id="PF03457"/>
    </source>
</evidence>
<dbReference type="Gene3D" id="6.10.140.530">
    <property type="match status" value="3"/>
</dbReference>
<dbReference type="PANTHER" id="PTHR33418">
    <property type="entry name" value="HELICASE-ASSOCIATED"/>
    <property type="match status" value="1"/>
</dbReference>
<comment type="caution">
    <text evidence="2">The sequence shown here is derived from an EMBL/GenBank/DDBJ whole genome shotgun (WGS) entry which is preliminary data.</text>
</comment>
<dbReference type="Proteomes" id="UP000564629">
    <property type="component" value="Unassembled WGS sequence"/>
</dbReference>
<feature type="domain" description="Helicase-associated" evidence="1">
    <location>
        <begin position="3"/>
        <end position="50"/>
    </location>
</feature>